<dbReference type="EMBL" id="CP018171">
    <property type="protein sequence ID" value="APH71196.1"/>
    <property type="molecule type" value="Genomic_DNA"/>
</dbReference>
<dbReference type="KEGG" id="meso:BSQ44_07270"/>
<proteinExistence type="predicted"/>
<keyword evidence="1" id="KW-0732">Signal</keyword>
<evidence type="ECO:0000313" key="3">
    <source>
        <dbReference type="Proteomes" id="UP000182840"/>
    </source>
</evidence>
<protein>
    <recommendedName>
        <fullName evidence="4">FG-GAP repeat protein</fullName>
    </recommendedName>
</protein>
<dbReference type="OrthoDB" id="58662at2"/>
<reference evidence="3" key="1">
    <citation type="submission" date="2016-11" db="EMBL/GenBank/DDBJ databases">
        <title>Mesorhizobium oceanicum sp. nov., isolated from deep seawater in South China Sea.</title>
        <authorList>
            <person name="Fu G.-Y."/>
        </authorList>
    </citation>
    <scope>NUCLEOTIDE SEQUENCE [LARGE SCALE GENOMIC DNA]</scope>
    <source>
        <strain evidence="3">B7</strain>
    </source>
</reference>
<evidence type="ECO:0008006" key="4">
    <source>
        <dbReference type="Google" id="ProtNLM"/>
    </source>
</evidence>
<gene>
    <name evidence="2" type="ORF">BSQ44_07270</name>
</gene>
<sequence length="326" mass="34535">MRLLATFLSLLLSAGAASTGEVRAIETPAPVQRIEVAGDAAFLKTVAGSVFRLKACPDRLICLDPAAAMPERAKPPAGGLPDGSTATATSGDIVRAWYTRPTGRYGHGVLGDATEAGGLKVETQSGEELEFVLPDTHVFEDLTPRIADIDGDGTNEVVTIRSSLIRGAAVAVYGLRDGALRQLDVAPEIGRSSRWLNIAGIAKYWGSDAPLIVWVETPHIRGTLRMARFRDGRLEVLPDETRGFSNHVIGSRELGLSATGDLDGDNIEDLVLPTADRRGMVVLTARGSDIIPLPGAVAHRIVIVSDIVVSATENGNLLAIVPEPDR</sequence>
<feature type="chain" id="PRO_5013199399" description="FG-GAP repeat protein" evidence="1">
    <location>
        <begin position="20"/>
        <end position="326"/>
    </location>
</feature>
<evidence type="ECO:0000256" key="1">
    <source>
        <dbReference type="SAM" id="SignalP"/>
    </source>
</evidence>
<name>A0A1L3SP66_9HYPH</name>
<dbReference type="Proteomes" id="UP000182840">
    <property type="component" value="Chromosome"/>
</dbReference>
<dbReference type="STRING" id="1670800.BSQ44_07270"/>
<dbReference type="SUPFAM" id="SSF69318">
    <property type="entry name" value="Integrin alpha N-terminal domain"/>
    <property type="match status" value="1"/>
</dbReference>
<evidence type="ECO:0000313" key="2">
    <source>
        <dbReference type="EMBL" id="APH71196.1"/>
    </source>
</evidence>
<accession>A0A1L3SP66</accession>
<dbReference type="InterPro" id="IPR028994">
    <property type="entry name" value="Integrin_alpha_N"/>
</dbReference>
<organism evidence="2 3">
    <name type="scientific">Aquibium oceanicum</name>
    <dbReference type="NCBI Taxonomy" id="1670800"/>
    <lineage>
        <taxon>Bacteria</taxon>
        <taxon>Pseudomonadati</taxon>
        <taxon>Pseudomonadota</taxon>
        <taxon>Alphaproteobacteria</taxon>
        <taxon>Hyphomicrobiales</taxon>
        <taxon>Phyllobacteriaceae</taxon>
        <taxon>Aquibium</taxon>
    </lineage>
</organism>
<feature type="signal peptide" evidence="1">
    <location>
        <begin position="1"/>
        <end position="19"/>
    </location>
</feature>
<dbReference type="AlphaFoldDB" id="A0A1L3SP66"/>
<keyword evidence="3" id="KW-1185">Reference proteome</keyword>
<dbReference type="RefSeq" id="WP_072602601.1">
    <property type="nucleotide sequence ID" value="NZ_CP018171.1"/>
</dbReference>